<evidence type="ECO:0000313" key="2">
    <source>
        <dbReference type="EMBL" id="CEM00030.1"/>
    </source>
</evidence>
<feature type="region of interest" description="Disordered" evidence="1">
    <location>
        <begin position="1"/>
        <end position="118"/>
    </location>
</feature>
<evidence type="ECO:0000256" key="1">
    <source>
        <dbReference type="SAM" id="MobiDB-lite"/>
    </source>
</evidence>
<keyword evidence="3" id="KW-1185">Reference proteome</keyword>
<gene>
    <name evidence="2" type="ORF">Vbra_5349</name>
</gene>
<dbReference type="VEuPathDB" id="CryptoDB:Vbra_5349"/>
<protein>
    <submittedName>
        <fullName evidence="2">Uncharacterized protein</fullName>
    </submittedName>
</protein>
<sequence length="145" mass="15112">MPIMAPPGMTPAGGAQGGPFAPSGPEAPMQASSPRAPSYPALPDQQHHQPQPSSFLQPCEPLFFAHGPFGLPPTVPPNVSHPFSVPPVSPFPPPPPYPSPGSAGDSPNSTASSMHTPYRREPTLIQSVNDINDMYQMNGKLGSGL</sequence>
<accession>A0A0G4EQF4</accession>
<dbReference type="AlphaFoldDB" id="A0A0G4EQF4"/>
<dbReference type="PhylomeDB" id="A0A0G4EQF4"/>
<name>A0A0G4EQF4_VITBC</name>
<feature type="compositionally biased region" description="Pro residues" evidence="1">
    <location>
        <begin position="84"/>
        <end position="99"/>
    </location>
</feature>
<feature type="compositionally biased region" description="Polar residues" evidence="1">
    <location>
        <begin position="105"/>
        <end position="115"/>
    </location>
</feature>
<dbReference type="EMBL" id="CDMY01000294">
    <property type="protein sequence ID" value="CEM00030.1"/>
    <property type="molecule type" value="Genomic_DNA"/>
</dbReference>
<dbReference type="Proteomes" id="UP000041254">
    <property type="component" value="Unassembled WGS sequence"/>
</dbReference>
<dbReference type="InParanoid" id="A0A0G4EQF4"/>
<organism evidence="2 3">
    <name type="scientific">Vitrella brassicaformis (strain CCMP3155)</name>
    <dbReference type="NCBI Taxonomy" id="1169540"/>
    <lineage>
        <taxon>Eukaryota</taxon>
        <taxon>Sar</taxon>
        <taxon>Alveolata</taxon>
        <taxon>Colpodellida</taxon>
        <taxon>Vitrellaceae</taxon>
        <taxon>Vitrella</taxon>
    </lineage>
</organism>
<reference evidence="2 3" key="1">
    <citation type="submission" date="2014-11" db="EMBL/GenBank/DDBJ databases">
        <authorList>
            <person name="Zhu J."/>
            <person name="Qi W."/>
            <person name="Song R."/>
        </authorList>
    </citation>
    <scope>NUCLEOTIDE SEQUENCE [LARGE SCALE GENOMIC DNA]</scope>
</reference>
<evidence type="ECO:0000313" key="3">
    <source>
        <dbReference type="Proteomes" id="UP000041254"/>
    </source>
</evidence>
<feature type="compositionally biased region" description="Low complexity" evidence="1">
    <location>
        <begin position="41"/>
        <end position="58"/>
    </location>
</feature>
<proteinExistence type="predicted"/>